<dbReference type="Gene3D" id="2.60.200.60">
    <property type="match status" value="1"/>
</dbReference>
<feature type="domain" description="Double-stranded DNA deaminase toxin A prePAAR motif" evidence="7">
    <location>
        <begin position="4"/>
        <end position="58"/>
    </location>
</feature>
<feature type="transmembrane region" description="Helical" evidence="2">
    <location>
        <begin position="47"/>
        <end position="70"/>
    </location>
</feature>
<dbReference type="InterPro" id="IPR008727">
    <property type="entry name" value="PAAR_motif"/>
</dbReference>
<dbReference type="Pfam" id="PF25023">
    <property type="entry name" value="TEN_YD-shell"/>
    <property type="match status" value="1"/>
</dbReference>
<dbReference type="InterPro" id="IPR022385">
    <property type="entry name" value="Rhs_assc_core"/>
</dbReference>
<dbReference type="InterPro" id="IPR011041">
    <property type="entry name" value="Quinoprot_gluc/sorb_DH_b-prop"/>
</dbReference>
<dbReference type="CDD" id="cd14742">
    <property type="entry name" value="PAAR_RHS"/>
    <property type="match status" value="1"/>
</dbReference>
<organism evidence="8 9">
    <name type="scientific">Paracoccus pacificus</name>
    <dbReference type="NCBI Taxonomy" id="1463598"/>
    <lineage>
        <taxon>Bacteria</taxon>
        <taxon>Pseudomonadati</taxon>
        <taxon>Pseudomonadota</taxon>
        <taxon>Alphaproteobacteria</taxon>
        <taxon>Rhodobacterales</taxon>
        <taxon>Paracoccaceae</taxon>
        <taxon>Paracoccus</taxon>
    </lineage>
</organism>
<dbReference type="InterPro" id="IPR056823">
    <property type="entry name" value="TEN-like_YD-shell"/>
</dbReference>
<feature type="transmembrane region" description="Helical" evidence="2">
    <location>
        <begin position="20"/>
        <end position="40"/>
    </location>
</feature>
<dbReference type="Pfam" id="PF05488">
    <property type="entry name" value="PAAR_motif"/>
    <property type="match status" value="1"/>
</dbReference>
<evidence type="ECO:0000259" key="4">
    <source>
        <dbReference type="Pfam" id="PF03527"/>
    </source>
</evidence>
<evidence type="ECO:0000259" key="7">
    <source>
        <dbReference type="Pfam" id="PF25799"/>
    </source>
</evidence>
<gene>
    <name evidence="8" type="ORF">ACFSCT_06645</name>
</gene>
<feature type="domain" description="DUF6531" evidence="5">
    <location>
        <begin position="261"/>
        <end position="338"/>
    </location>
</feature>
<feature type="domain" description="RHS protein conserved region" evidence="4">
    <location>
        <begin position="1220"/>
        <end position="1255"/>
    </location>
</feature>
<dbReference type="Pfam" id="PF01541">
    <property type="entry name" value="GIY-YIG"/>
    <property type="match status" value="1"/>
</dbReference>
<name>A0ABW4R523_9RHOB</name>
<dbReference type="InterPro" id="IPR001826">
    <property type="entry name" value="RHS"/>
</dbReference>
<dbReference type="PANTHER" id="PTHR32305:SF15">
    <property type="entry name" value="PROTEIN RHSA-RELATED"/>
    <property type="match status" value="1"/>
</dbReference>
<evidence type="ECO:0000259" key="3">
    <source>
        <dbReference type="Pfam" id="PF01541"/>
    </source>
</evidence>
<dbReference type="InterPro" id="IPR057925">
    <property type="entry name" value="prePAAR_DddA"/>
</dbReference>
<dbReference type="NCBIfam" id="TIGR01643">
    <property type="entry name" value="YD_repeat_2x"/>
    <property type="match status" value="1"/>
</dbReference>
<dbReference type="Proteomes" id="UP001597213">
    <property type="component" value="Unassembled WGS sequence"/>
</dbReference>
<dbReference type="Pfam" id="PF25799">
    <property type="entry name" value="prePAAR_I"/>
    <property type="match status" value="1"/>
</dbReference>
<keyword evidence="1" id="KW-0677">Repeat</keyword>
<dbReference type="EMBL" id="JBHUEN010000018">
    <property type="protein sequence ID" value="MFD1881392.1"/>
    <property type="molecule type" value="Genomic_DNA"/>
</dbReference>
<dbReference type="Pfam" id="PF03527">
    <property type="entry name" value="RHS"/>
    <property type="match status" value="1"/>
</dbReference>
<dbReference type="RefSeq" id="WP_379141208.1">
    <property type="nucleotide sequence ID" value="NZ_JBHUEN010000018.1"/>
</dbReference>
<dbReference type="InterPro" id="IPR050708">
    <property type="entry name" value="T6SS_VgrG/RHS"/>
</dbReference>
<accession>A0ABW4R523</accession>
<protein>
    <submittedName>
        <fullName evidence="8">RHS repeat-associated core domain-containing protein</fullName>
    </submittedName>
</protein>
<dbReference type="InterPro" id="IPR031325">
    <property type="entry name" value="RHS_repeat"/>
</dbReference>
<dbReference type="InterPro" id="IPR000305">
    <property type="entry name" value="GIY-YIG_endonuc"/>
</dbReference>
<dbReference type="PANTHER" id="PTHR32305">
    <property type="match status" value="1"/>
</dbReference>
<dbReference type="InterPro" id="IPR006530">
    <property type="entry name" value="YD"/>
</dbReference>
<keyword evidence="2" id="KW-1133">Transmembrane helix</keyword>
<evidence type="ECO:0000259" key="6">
    <source>
        <dbReference type="Pfam" id="PF25023"/>
    </source>
</evidence>
<dbReference type="PRINTS" id="PR00394">
    <property type="entry name" value="RHSPROTEIN"/>
</dbReference>
<dbReference type="Pfam" id="PF20148">
    <property type="entry name" value="DUF6531"/>
    <property type="match status" value="1"/>
</dbReference>
<keyword evidence="2" id="KW-0812">Transmembrane</keyword>
<evidence type="ECO:0000256" key="1">
    <source>
        <dbReference type="ARBA" id="ARBA00022737"/>
    </source>
</evidence>
<dbReference type="Gene3D" id="2.180.10.10">
    <property type="entry name" value="RHS repeat-associated core"/>
    <property type="match status" value="2"/>
</dbReference>
<proteinExistence type="predicted"/>
<keyword evidence="9" id="KW-1185">Reference proteome</keyword>
<reference evidence="9" key="1">
    <citation type="journal article" date="2019" name="Int. J. Syst. Evol. Microbiol.">
        <title>The Global Catalogue of Microorganisms (GCM) 10K type strain sequencing project: providing services to taxonomists for standard genome sequencing and annotation.</title>
        <authorList>
            <consortium name="The Broad Institute Genomics Platform"/>
            <consortium name="The Broad Institute Genome Sequencing Center for Infectious Disease"/>
            <person name="Wu L."/>
            <person name="Ma J."/>
        </authorList>
    </citation>
    <scope>NUCLEOTIDE SEQUENCE [LARGE SCALE GENOMIC DNA]</scope>
    <source>
        <strain evidence="9">CCUG 56029</strain>
    </source>
</reference>
<evidence type="ECO:0000256" key="2">
    <source>
        <dbReference type="SAM" id="Phobius"/>
    </source>
</evidence>
<sequence>MGEEAARVNDGIEHSHALGGFLAGALAGLAVGVAVVAFTVATGGAGLAVVAAVGTAMATTGGTAMLGGALGKTSTFPAGPIAAPCSSNVFYNNRAAARAELDGANCTEHPGQPKLIATGAATVFVNQRNAARKGEKTVCDGTISSGSDNVLIGGESVQLLEITPEIPPWMTTTATVLVIAGTVIALGAGGAAAFAGGGTCALINFAGRTIGEFALGYLGGELGGAIGGQLFGERGEIIGNFLGSMAAGFGGNKLGNRASAGHPVDVASGALFAQETDFALNGPMLLAMRRVWMSSSRETGRTGSMGSKWHHPFDMRLVRWEDGGGVVVRLEEGRLAAFTHPLPGRPSLNTAEGMTLEVVRTPWGNGYRMQAYDGHYALFGPAPGQPDLWLLAETGDANGNRVRLERDDHGLLLRLTDSTGRVLRFTSNKRGWITAIHGPAPDGSGAEQRLVSYAYSDQGDMIAVTDGRGNVTRYDYAAHLMVRESHPGGLRYHFQWDDPLLGHKARCIRTWGESAEAKVTGLHLAELTYDDVARTTSVLDGFGGVTVYHRDSRDNILRKVEPNGFVTTYAYDYGARLLSRDGVRSEKFTATYDRFGRMLSKDEAQRGATRYEYASDDLASPLFAARSVIDSASDGLHRFVHDARGNVEIHIDPLGQEVRTLRDTRGRPVAEIDALGTRWRWQWDGQGLLSGEGPDELTRHYGHDALGRLNAVSGKDYDPLRIVHDENDNILRLEYRHGGTIAMEYDPDNRLILRRGQDGAVTRWNYAGLRRPIARANANGTMLRYSYGPEMHLTGIINEKGESYTITYGVTGHPERETRFDGSWTAFGRAPDGMLVALDDMGEVTRYDLDRQGRMVEKHLPDGSQHRFAYTEGGRMSLGETPDSRMELSFDALGRVDAIQQDGQTIRYGYDARGRVIECLIGSDRLGWTRNPAGAVMDAHLNDQQVASWRFSEDGRTIRRQQGVTRRDIRLDDRGNIAADTLTMDAQVPGAGGGTGRDLAGRDLPGREKVLVSRRYDWSDAGALTRVQDNLRGTRSYHYDPVAQLTAVEGEAAEERFAYDPAGNLLGSYDPAETAPPPLHAVRGNRLEIMGDTQYAFDARGRVVRMQSGQGGHRVTELEWGGNNLMVAARVTDRSGTKEIRFGYDVFNRRTRKVTRHVSGWDGAEQVLDDTAYLWDASDILVAEGPAESDPLARLYLWDEAPFQPLAVADRPTPAAARAVFHYNTDHLGTPQEVVDADGRIVWQARYRAFGAALETAEDGFHQPLRFKGQYFDAETGLHYNRHRYYDPRAGRYLQPDPIAEFGGTNLYSYGPNPVVYTDALGLAPNLPPTNGPPPGDGNWSLYHIIDNKTGEVVYVGITQDVQARTNQHTQQIIQNPDGTTSLGPGRLDPGQQDYSFQVEEGGMSEWRARGMEQAHIEYYGTRNTANIGADPTPGMGNKVNSFLETRTDPRGTAFGYWLDKERQSLGGCKG</sequence>
<evidence type="ECO:0000313" key="9">
    <source>
        <dbReference type="Proteomes" id="UP001597213"/>
    </source>
</evidence>
<keyword evidence="2" id="KW-0472">Membrane</keyword>
<comment type="caution">
    <text evidence="8">The sequence shown here is derived from an EMBL/GenBank/DDBJ whole genome shotgun (WGS) entry which is preliminary data.</text>
</comment>
<evidence type="ECO:0000313" key="8">
    <source>
        <dbReference type="EMBL" id="MFD1881392.1"/>
    </source>
</evidence>
<feature type="domain" description="GIY-YIG" evidence="3">
    <location>
        <begin position="1340"/>
        <end position="1375"/>
    </location>
</feature>
<evidence type="ECO:0000259" key="5">
    <source>
        <dbReference type="Pfam" id="PF20148"/>
    </source>
</evidence>
<dbReference type="Pfam" id="PF05593">
    <property type="entry name" value="RHS_repeat"/>
    <property type="match status" value="1"/>
</dbReference>
<dbReference type="NCBIfam" id="TIGR03696">
    <property type="entry name" value="Rhs_assc_core"/>
    <property type="match status" value="1"/>
</dbReference>
<dbReference type="InterPro" id="IPR045351">
    <property type="entry name" value="DUF6531"/>
</dbReference>
<feature type="domain" description="Teneurin-like YD-shell" evidence="6">
    <location>
        <begin position="1030"/>
        <end position="1153"/>
    </location>
</feature>
<dbReference type="SUPFAM" id="SSF50952">
    <property type="entry name" value="Soluble quinoprotein glucose dehydrogenase"/>
    <property type="match status" value="1"/>
</dbReference>